<evidence type="ECO:0000313" key="2">
    <source>
        <dbReference type="EMBL" id="KAL2858953.1"/>
    </source>
</evidence>
<proteinExistence type="predicted"/>
<feature type="domain" description="F-box" evidence="1">
    <location>
        <begin position="2"/>
        <end position="50"/>
    </location>
</feature>
<dbReference type="InterPro" id="IPR001810">
    <property type="entry name" value="F-box_dom"/>
</dbReference>
<reference evidence="2 3" key="1">
    <citation type="submission" date="2024-07" db="EMBL/GenBank/DDBJ databases">
        <title>Section-level genome sequencing and comparative genomics of Aspergillus sections Usti and Cavernicolus.</title>
        <authorList>
            <consortium name="Lawrence Berkeley National Laboratory"/>
            <person name="Nybo J.L."/>
            <person name="Vesth T.C."/>
            <person name="Theobald S."/>
            <person name="Frisvad J.C."/>
            <person name="Larsen T.O."/>
            <person name="Kjaerboelling I."/>
            <person name="Rothschild-Mancinelli K."/>
            <person name="Lyhne E.K."/>
            <person name="Kogle M.E."/>
            <person name="Barry K."/>
            <person name="Clum A."/>
            <person name="Na H."/>
            <person name="Ledsgaard L."/>
            <person name="Lin J."/>
            <person name="Lipzen A."/>
            <person name="Kuo A."/>
            <person name="Riley R."/>
            <person name="Mondo S."/>
            <person name="LaButti K."/>
            <person name="Haridas S."/>
            <person name="Pangalinan J."/>
            <person name="Salamov A.A."/>
            <person name="Simmons B.A."/>
            <person name="Magnuson J.K."/>
            <person name="Chen J."/>
            <person name="Drula E."/>
            <person name="Henrissat B."/>
            <person name="Wiebenga A."/>
            <person name="Lubbers R.J."/>
            <person name="Gomes A.C."/>
            <person name="Macurrencykelacurrency M.R."/>
            <person name="Stajich J."/>
            <person name="Grigoriev I.V."/>
            <person name="Mortensen U.H."/>
            <person name="De vries R.P."/>
            <person name="Baker S.E."/>
            <person name="Andersen M.R."/>
        </authorList>
    </citation>
    <scope>NUCLEOTIDE SEQUENCE [LARGE SCALE GENOMIC DNA]</scope>
    <source>
        <strain evidence="2 3">CBS 756.74</strain>
    </source>
</reference>
<name>A0ABR4L387_9EURO</name>
<keyword evidence="3" id="KW-1185">Reference proteome</keyword>
<dbReference type="PROSITE" id="PS50181">
    <property type="entry name" value="FBOX"/>
    <property type="match status" value="1"/>
</dbReference>
<organism evidence="2 3">
    <name type="scientific">Aspergillus pseudodeflectus</name>
    <dbReference type="NCBI Taxonomy" id="176178"/>
    <lineage>
        <taxon>Eukaryota</taxon>
        <taxon>Fungi</taxon>
        <taxon>Dikarya</taxon>
        <taxon>Ascomycota</taxon>
        <taxon>Pezizomycotina</taxon>
        <taxon>Eurotiomycetes</taxon>
        <taxon>Eurotiomycetidae</taxon>
        <taxon>Eurotiales</taxon>
        <taxon>Aspergillaceae</taxon>
        <taxon>Aspergillus</taxon>
        <taxon>Aspergillus subgen. Nidulantes</taxon>
    </lineage>
</organism>
<dbReference type="RefSeq" id="XP_070903917.1">
    <property type="nucleotide sequence ID" value="XM_071044453.1"/>
</dbReference>
<accession>A0ABR4L387</accession>
<sequence length="574" mass="66402">MAMMLTQLPVEIILQITGYLDNKSLINLYELSRRVYYALTPRLREIYRVKSVDLGSIKKSQGVDVQPHLAERRTLKFVEVLIFDGYCDDHREWNRCFLHAGKHADDLGRALMPLFRGLKRHGLVTFKWYLETCIPHQILGSRGYLRRHQRNIKHLVLKTRRCSEYTDPGDRLSISRFHNLRTFSWTGISTINHYIALTDFFAANASRLDELTIDVDSFPRLLAKWRDLQKDWMKARNFFAFKVLQLQKGNTESLFPRLRKLSVRGIGFQYAHTEMAYAFQLHKLHALRLDSAHILRTIAEIADNKTIPIISLIIKADEQRCPLEPQFFALSMPNVKDVFIRIVAPDQTSLTPHLRSIFAPGRQIRRFVYHRHLYVAGDTASEWDPTVAPMVWDTGVVNLLGNANLQCVGLCDHLPSLVRHTMSLTEAVDSTSPKTPPMTWEILHIRHLPTVHEEYHPHNPTFDLAYNFDAPFNPPPASLVNLTPYRSEFTTAEMTEFLAFANWAFGPNGLSSLELLMFGRVKTVHWVQALERSIFLTRNMDLATRVKYPYRQVEAGDERIRTRFDANFDFLTAG</sequence>
<dbReference type="GeneID" id="98159617"/>
<comment type="caution">
    <text evidence="2">The sequence shown here is derived from an EMBL/GenBank/DDBJ whole genome shotgun (WGS) entry which is preliminary data.</text>
</comment>
<gene>
    <name evidence="2" type="ORF">BJX68DRAFT_262476</name>
</gene>
<evidence type="ECO:0000313" key="3">
    <source>
        <dbReference type="Proteomes" id="UP001610444"/>
    </source>
</evidence>
<protein>
    <recommendedName>
        <fullName evidence="1">F-box domain-containing protein</fullName>
    </recommendedName>
</protein>
<dbReference type="Proteomes" id="UP001610444">
    <property type="component" value="Unassembled WGS sequence"/>
</dbReference>
<dbReference type="EMBL" id="JBFXLR010000004">
    <property type="protein sequence ID" value="KAL2858953.1"/>
    <property type="molecule type" value="Genomic_DNA"/>
</dbReference>
<evidence type="ECO:0000259" key="1">
    <source>
        <dbReference type="PROSITE" id="PS50181"/>
    </source>
</evidence>